<reference evidence="22" key="1">
    <citation type="submission" date="2020-10" db="EMBL/GenBank/DDBJ databases">
        <authorList>
            <person name="Castelo-Branco R."/>
            <person name="Eusebio N."/>
            <person name="Adriana R."/>
            <person name="Vieira A."/>
            <person name="Brugerolle De Fraissinette N."/>
            <person name="Rezende De Castro R."/>
            <person name="Schneider M.P."/>
            <person name="Vasconcelos V."/>
            <person name="Leao P.N."/>
        </authorList>
    </citation>
    <scope>NUCLEOTIDE SEQUENCE</scope>
    <source>
        <strain evidence="22">LEGE 11467</strain>
    </source>
</reference>
<keyword evidence="13" id="KW-0902">Two-component regulatory system</keyword>
<dbReference type="Gene3D" id="3.30.565.10">
    <property type="entry name" value="Histidine kinase-like ATPase, C-terminal domain"/>
    <property type="match status" value="1"/>
</dbReference>
<dbReference type="PROSITE" id="PS50109">
    <property type="entry name" value="HIS_KIN"/>
    <property type="match status" value="1"/>
</dbReference>
<keyword evidence="23" id="KW-1185">Reference proteome</keyword>
<keyword evidence="8 18" id="KW-0812">Transmembrane</keyword>
<dbReference type="SUPFAM" id="SSF55874">
    <property type="entry name" value="ATPase domain of HSP90 chaperone/DNA topoisomerase II/histidine kinase"/>
    <property type="match status" value="1"/>
</dbReference>
<dbReference type="Pfam" id="PF00672">
    <property type="entry name" value="HAMP"/>
    <property type="match status" value="1"/>
</dbReference>
<dbReference type="GO" id="GO:0000155">
    <property type="term" value="F:phosphorelay sensor kinase activity"/>
    <property type="evidence" value="ECO:0007669"/>
    <property type="project" value="InterPro"/>
</dbReference>
<dbReference type="CDD" id="cd12913">
    <property type="entry name" value="PDC1_MCP_like"/>
    <property type="match status" value="1"/>
</dbReference>
<dbReference type="InterPro" id="IPR003660">
    <property type="entry name" value="HAMP_dom"/>
</dbReference>
<proteinExistence type="inferred from homology"/>
<evidence type="ECO:0000256" key="9">
    <source>
        <dbReference type="ARBA" id="ARBA00022741"/>
    </source>
</evidence>
<dbReference type="InterPro" id="IPR036097">
    <property type="entry name" value="HisK_dim/P_sf"/>
</dbReference>
<dbReference type="SMART" id="SM00387">
    <property type="entry name" value="HATPase_c"/>
    <property type="match status" value="1"/>
</dbReference>
<feature type="domain" description="HAMP" evidence="21">
    <location>
        <begin position="388"/>
        <end position="440"/>
    </location>
</feature>
<comment type="caution">
    <text evidence="22">The sequence shown here is derived from an EMBL/GenBank/DDBJ whole genome shotgun (WGS) entry which is preliminary data.</text>
</comment>
<evidence type="ECO:0000256" key="10">
    <source>
        <dbReference type="ARBA" id="ARBA00022777"/>
    </source>
</evidence>
<evidence type="ECO:0000256" key="2">
    <source>
        <dbReference type="ARBA" id="ARBA00004651"/>
    </source>
</evidence>
<evidence type="ECO:0000256" key="18">
    <source>
        <dbReference type="SAM" id="Phobius"/>
    </source>
</evidence>
<comment type="catalytic activity">
    <reaction evidence="1">
        <text>ATP + protein L-histidine = ADP + protein N-phospho-L-histidine.</text>
        <dbReference type="EC" id="2.7.13.3"/>
    </reaction>
</comment>
<dbReference type="Gene3D" id="1.10.287.130">
    <property type="match status" value="1"/>
</dbReference>
<comment type="subcellular location">
    <subcellularLocation>
        <location evidence="2">Cell membrane</location>
        <topology evidence="2">Multi-pass membrane protein</topology>
    </subcellularLocation>
</comment>
<dbReference type="SUPFAM" id="SSF158472">
    <property type="entry name" value="HAMP domain-like"/>
    <property type="match status" value="1"/>
</dbReference>
<dbReference type="AlphaFoldDB" id="A0A928VVE2"/>
<dbReference type="Pfam" id="PF00512">
    <property type="entry name" value="HisKA"/>
    <property type="match status" value="1"/>
</dbReference>
<keyword evidence="7" id="KW-0808">Transferase</keyword>
<evidence type="ECO:0000256" key="4">
    <source>
        <dbReference type="ARBA" id="ARBA00012438"/>
    </source>
</evidence>
<feature type="domain" description="Histidine kinase" evidence="19">
    <location>
        <begin position="480"/>
        <end position="720"/>
    </location>
</feature>
<keyword evidence="11" id="KW-0067">ATP-binding</keyword>
<evidence type="ECO:0000259" key="19">
    <source>
        <dbReference type="PROSITE" id="PS50109"/>
    </source>
</evidence>
<gene>
    <name evidence="22" type="ORF">IQ235_08750</name>
</gene>
<evidence type="ECO:0000256" key="7">
    <source>
        <dbReference type="ARBA" id="ARBA00022679"/>
    </source>
</evidence>
<evidence type="ECO:0000259" key="21">
    <source>
        <dbReference type="PROSITE" id="PS50885"/>
    </source>
</evidence>
<dbReference type="SUPFAM" id="SSF52172">
    <property type="entry name" value="CheY-like"/>
    <property type="match status" value="1"/>
</dbReference>
<evidence type="ECO:0000256" key="16">
    <source>
        <dbReference type="PROSITE-ProRule" id="PRU00169"/>
    </source>
</evidence>
<feature type="coiled-coil region" evidence="17">
    <location>
        <begin position="432"/>
        <end position="466"/>
    </location>
</feature>
<dbReference type="SMART" id="SM00448">
    <property type="entry name" value="REC"/>
    <property type="match status" value="1"/>
</dbReference>
<evidence type="ECO:0000256" key="14">
    <source>
        <dbReference type="ARBA" id="ARBA00023136"/>
    </source>
</evidence>
<dbReference type="PRINTS" id="PR00344">
    <property type="entry name" value="BCTRLSENSOR"/>
</dbReference>
<dbReference type="SMART" id="SM00304">
    <property type="entry name" value="HAMP"/>
    <property type="match status" value="1"/>
</dbReference>
<dbReference type="CDD" id="cd17546">
    <property type="entry name" value="REC_hyHK_CKI1_RcsC-like"/>
    <property type="match status" value="1"/>
</dbReference>
<dbReference type="Pfam" id="PF02743">
    <property type="entry name" value="dCache_1"/>
    <property type="match status" value="1"/>
</dbReference>
<evidence type="ECO:0000313" key="22">
    <source>
        <dbReference type="EMBL" id="MBE9040866.1"/>
    </source>
</evidence>
<keyword evidence="9" id="KW-0547">Nucleotide-binding</keyword>
<dbReference type="CDD" id="cd06225">
    <property type="entry name" value="HAMP"/>
    <property type="match status" value="1"/>
</dbReference>
<dbReference type="Pfam" id="PF00072">
    <property type="entry name" value="Response_reg"/>
    <property type="match status" value="1"/>
</dbReference>
<keyword evidence="12 18" id="KW-1133">Transmembrane helix</keyword>
<evidence type="ECO:0000256" key="6">
    <source>
        <dbReference type="ARBA" id="ARBA00022553"/>
    </source>
</evidence>
<evidence type="ECO:0000259" key="20">
    <source>
        <dbReference type="PROSITE" id="PS50110"/>
    </source>
</evidence>
<evidence type="ECO:0000256" key="11">
    <source>
        <dbReference type="ARBA" id="ARBA00022840"/>
    </source>
</evidence>
<dbReference type="Pfam" id="PF02518">
    <property type="entry name" value="HATPase_c"/>
    <property type="match status" value="1"/>
</dbReference>
<dbReference type="Proteomes" id="UP000621799">
    <property type="component" value="Unassembled WGS sequence"/>
</dbReference>
<dbReference type="PANTHER" id="PTHR43047">
    <property type="entry name" value="TWO-COMPONENT HISTIDINE PROTEIN KINASE"/>
    <property type="match status" value="1"/>
</dbReference>
<evidence type="ECO:0000256" key="17">
    <source>
        <dbReference type="SAM" id="Coils"/>
    </source>
</evidence>
<dbReference type="InterPro" id="IPR003661">
    <property type="entry name" value="HisK_dim/P_dom"/>
</dbReference>
<dbReference type="InterPro" id="IPR003594">
    <property type="entry name" value="HATPase_dom"/>
</dbReference>
<dbReference type="InterPro" id="IPR004358">
    <property type="entry name" value="Sig_transdc_His_kin-like_C"/>
</dbReference>
<evidence type="ECO:0000256" key="3">
    <source>
        <dbReference type="ARBA" id="ARBA00006402"/>
    </source>
</evidence>
<evidence type="ECO:0000256" key="5">
    <source>
        <dbReference type="ARBA" id="ARBA00022475"/>
    </source>
</evidence>
<dbReference type="InterPro" id="IPR001789">
    <property type="entry name" value="Sig_transdc_resp-reg_receiver"/>
</dbReference>
<dbReference type="InterPro" id="IPR011006">
    <property type="entry name" value="CheY-like_superfamily"/>
</dbReference>
<dbReference type="GO" id="GO:0005886">
    <property type="term" value="C:plasma membrane"/>
    <property type="evidence" value="ECO:0007669"/>
    <property type="project" value="UniProtKB-SubCell"/>
</dbReference>
<dbReference type="Gene3D" id="3.30.450.20">
    <property type="entry name" value="PAS domain"/>
    <property type="match status" value="1"/>
</dbReference>
<evidence type="ECO:0000256" key="12">
    <source>
        <dbReference type="ARBA" id="ARBA00022989"/>
    </source>
</evidence>
<dbReference type="CDD" id="cd16922">
    <property type="entry name" value="HATPase_EvgS-ArcB-TorS-like"/>
    <property type="match status" value="1"/>
</dbReference>
<sequence length="958" mass="107748">MRANLKTGKESIDILPEQSFLHCLMANFFRHTPLRTSIVVPFLLQIFAVVGIVGWLSFRSGRRAVDELIEKLGSSITDRIETQVKTYLDRPYLVHQTILAAIESENLTTQDFDRLQCYFLKQVQQPTLVDYLIFGNEDGHVIAVQRLKNGRIVTKVKDELTNGQRETYGLNAQCERTEFLGRKEYDARERPWYRAAVAAGQPTWGPIFLEVEAAVLYASPVVPVYSPEGDFLGVLGVELSLSQISDFLGQIEIGSSGEAFIIERSGELIASSVLESPFRIEGGQQVRRQAIYSQEPLIRGTANHLLAQIDGNLAQILTPKHFSFKLNGQTYLARVTPLQDDRDLDWLSVVVIPEADFMEQIRQNTVNTAMLCVVALGVATYVGLLTGQWITEPIRRLNAAAKQFSQGEWGRRVKLVRSDELGELASSFNRMAAQLQSAFTRLQNTNEELERRVSERTTELQDAKKVADRANQAKSEFLAHMSHELRTPLNGILGYAQIMQRDKVATPKQLDRLQIVEQCGIHLLTLINDVLDLSKIEAGKLELHPEDFHFERFLVGVSDICRIKAEQKEIGFSYQPLNRLPTAVRSDPKRLRQVLVNLLGNAVKFTETGCVNFKVGEIDSSPNAKEIPDLVAENDSSRSAASSVKIRFQVEDTGIGMTPEQLQKIFQPFEQGEVQPQNVEGTGLGLAIGQKLVRMMDSELHVESTPGVGSKFWFEVEFPIAESWQDLQIERSTLGIVGYQGPRRKILVVDDRVANRAVLIDMLEPLGFEIQQASNGREGLERAIAWQPSAIVADLVMPVMDGFEMTRSIRQLPELAETIVIASSASVFNFNRQKSCEVGCSDFLPKPVRESQLLEQLQKYLDLEWIYDRGGKLEENDSKPPSSIEGETSELVVPLATQMSALYEAAQIGHIERIKHEAKRLGELDDRYAPFTKRVMDLARSFEDEEILELIEPHMQKL</sequence>
<evidence type="ECO:0000256" key="8">
    <source>
        <dbReference type="ARBA" id="ARBA00022692"/>
    </source>
</evidence>
<keyword evidence="10" id="KW-0418">Kinase</keyword>
<dbReference type="InterPro" id="IPR036890">
    <property type="entry name" value="HATPase_C_sf"/>
</dbReference>
<feature type="transmembrane region" description="Helical" evidence="18">
    <location>
        <begin position="38"/>
        <end position="58"/>
    </location>
</feature>
<dbReference type="EC" id="2.7.13.3" evidence="4"/>
<evidence type="ECO:0000256" key="1">
    <source>
        <dbReference type="ARBA" id="ARBA00000085"/>
    </source>
</evidence>
<dbReference type="SUPFAM" id="SSF47384">
    <property type="entry name" value="Homodimeric domain of signal transducing histidine kinase"/>
    <property type="match status" value="1"/>
</dbReference>
<dbReference type="Gene3D" id="1.10.8.500">
    <property type="entry name" value="HAMP domain in histidine kinase"/>
    <property type="match status" value="1"/>
</dbReference>
<dbReference type="GO" id="GO:0005524">
    <property type="term" value="F:ATP binding"/>
    <property type="evidence" value="ECO:0007669"/>
    <property type="project" value="UniProtKB-KW"/>
</dbReference>
<protein>
    <recommendedName>
        <fullName evidence="15">Circadian input-output histidine kinase CikA</fullName>
        <ecNumber evidence="4">2.7.13.3</ecNumber>
    </recommendedName>
</protein>
<dbReference type="FunFam" id="3.30.565.10:FF:000010">
    <property type="entry name" value="Sensor histidine kinase RcsC"/>
    <property type="match status" value="1"/>
</dbReference>
<keyword evidence="5" id="KW-1003">Cell membrane</keyword>
<dbReference type="RefSeq" id="WP_264321102.1">
    <property type="nucleotide sequence ID" value="NZ_JADEXN010000126.1"/>
</dbReference>
<evidence type="ECO:0000256" key="15">
    <source>
        <dbReference type="ARBA" id="ARBA00074306"/>
    </source>
</evidence>
<dbReference type="FunFam" id="1.10.287.130:FF:000004">
    <property type="entry name" value="Ethylene receptor 1"/>
    <property type="match status" value="1"/>
</dbReference>
<feature type="domain" description="Response regulatory" evidence="20">
    <location>
        <begin position="745"/>
        <end position="861"/>
    </location>
</feature>
<dbReference type="CDD" id="cd00082">
    <property type="entry name" value="HisKA"/>
    <property type="match status" value="1"/>
</dbReference>
<dbReference type="PROSITE" id="PS50885">
    <property type="entry name" value="HAMP"/>
    <property type="match status" value="1"/>
</dbReference>
<keyword evidence="6 16" id="KW-0597">Phosphoprotein</keyword>
<name>A0A928VVE2_9CYAN</name>
<evidence type="ECO:0000313" key="23">
    <source>
        <dbReference type="Proteomes" id="UP000621799"/>
    </source>
</evidence>
<accession>A0A928VVE2</accession>
<dbReference type="Gene3D" id="3.40.50.2300">
    <property type="match status" value="1"/>
</dbReference>
<keyword evidence="17" id="KW-0175">Coiled coil</keyword>
<dbReference type="InterPro" id="IPR033479">
    <property type="entry name" value="dCache_1"/>
</dbReference>
<comment type="similarity">
    <text evidence="3">In the N-terminal section; belongs to the phytochrome family.</text>
</comment>
<evidence type="ECO:0000256" key="13">
    <source>
        <dbReference type="ARBA" id="ARBA00023012"/>
    </source>
</evidence>
<dbReference type="InterPro" id="IPR005467">
    <property type="entry name" value="His_kinase_dom"/>
</dbReference>
<organism evidence="22 23">
    <name type="scientific">Zarconia navalis LEGE 11467</name>
    <dbReference type="NCBI Taxonomy" id="1828826"/>
    <lineage>
        <taxon>Bacteria</taxon>
        <taxon>Bacillati</taxon>
        <taxon>Cyanobacteriota</taxon>
        <taxon>Cyanophyceae</taxon>
        <taxon>Oscillatoriophycideae</taxon>
        <taxon>Oscillatoriales</taxon>
        <taxon>Oscillatoriales incertae sedis</taxon>
        <taxon>Zarconia</taxon>
        <taxon>Zarconia navalis</taxon>
    </lineage>
</organism>
<keyword evidence="14 18" id="KW-0472">Membrane</keyword>
<dbReference type="PROSITE" id="PS50110">
    <property type="entry name" value="RESPONSE_REGULATORY"/>
    <property type="match status" value="1"/>
</dbReference>
<dbReference type="EMBL" id="JADEXN010000126">
    <property type="protein sequence ID" value="MBE9040866.1"/>
    <property type="molecule type" value="Genomic_DNA"/>
</dbReference>
<feature type="modified residue" description="4-aspartylphosphate" evidence="16">
    <location>
        <position position="794"/>
    </location>
</feature>
<dbReference type="SMART" id="SM00388">
    <property type="entry name" value="HisKA"/>
    <property type="match status" value="1"/>
</dbReference>